<dbReference type="Proteomes" id="UP000254777">
    <property type="component" value="Unassembled WGS sequence"/>
</dbReference>
<feature type="transmembrane region" description="Helical" evidence="5">
    <location>
        <begin position="21"/>
        <end position="41"/>
    </location>
</feature>
<keyword evidence="3 5" id="KW-1133">Transmembrane helix</keyword>
<comment type="subcellular location">
    <subcellularLocation>
        <location evidence="1">Membrane</location>
        <topology evidence="1">Single-pass membrane protein</topology>
    </subcellularLocation>
</comment>
<dbReference type="AlphaFoldDB" id="A0A379DDN7"/>
<proteinExistence type="predicted"/>
<evidence type="ECO:0000256" key="1">
    <source>
        <dbReference type="ARBA" id="ARBA00004167"/>
    </source>
</evidence>
<dbReference type="Pfam" id="PF04228">
    <property type="entry name" value="Zn_peptidase"/>
    <property type="match status" value="1"/>
</dbReference>
<evidence type="ECO:0000256" key="2">
    <source>
        <dbReference type="ARBA" id="ARBA00022692"/>
    </source>
</evidence>
<keyword evidence="4 5" id="KW-0472">Membrane</keyword>
<dbReference type="GO" id="GO:0008237">
    <property type="term" value="F:metallopeptidase activity"/>
    <property type="evidence" value="ECO:0007669"/>
    <property type="project" value="UniProtKB-KW"/>
</dbReference>
<dbReference type="GO" id="GO:0016020">
    <property type="term" value="C:membrane"/>
    <property type="evidence" value="ECO:0007669"/>
    <property type="project" value="UniProtKB-SubCell"/>
</dbReference>
<evidence type="ECO:0000256" key="5">
    <source>
        <dbReference type="SAM" id="Phobius"/>
    </source>
</evidence>
<accession>A0A379DDN7</accession>
<protein>
    <submittedName>
        <fullName evidence="6">Predicted metalloprotease</fullName>
    </submittedName>
</protein>
<evidence type="ECO:0000256" key="4">
    <source>
        <dbReference type="ARBA" id="ARBA00023136"/>
    </source>
</evidence>
<keyword evidence="6" id="KW-0482">Metalloprotease</keyword>
<gene>
    <name evidence="6" type="ORF">NCTC11088_01463</name>
</gene>
<keyword evidence="6" id="KW-0378">Hydrolase</keyword>
<keyword evidence="2 5" id="KW-0812">Transmembrane</keyword>
<dbReference type="RefSeq" id="WP_004820842.1">
    <property type="nucleotide sequence ID" value="NZ_UGTH01000001.1"/>
</dbReference>
<dbReference type="EMBL" id="UGTH01000001">
    <property type="protein sequence ID" value="SUB75665.1"/>
    <property type="molecule type" value="Genomic_DNA"/>
</dbReference>
<dbReference type="InterPro" id="IPR007343">
    <property type="entry name" value="Uncharacterised_pept_Zn_put"/>
</dbReference>
<dbReference type="GO" id="GO:0006508">
    <property type="term" value="P:proteolysis"/>
    <property type="evidence" value="ECO:0007669"/>
    <property type="project" value="UniProtKB-KW"/>
</dbReference>
<reference evidence="6 7" key="1">
    <citation type="submission" date="2018-06" db="EMBL/GenBank/DDBJ databases">
        <authorList>
            <consortium name="Pathogen Informatics"/>
            <person name="Doyle S."/>
        </authorList>
    </citation>
    <scope>NUCLEOTIDE SEQUENCE [LARGE SCALE GENOMIC DNA]</scope>
    <source>
        <strain evidence="6 7">NCTC11088</strain>
    </source>
</reference>
<sequence>MKWQGRRQSSNVNIGGAGRRGGMAPIGGGGLLIIMLIVFLMGGNPLEVLNNGSSRNTTQQVSTQHSQETKTRQEFLSVVLADTEDVWKEIFKQHNLNYSEPQLTLYTGSAQSACGTASSQTGPFYCPGDETVYMDTDFYDDLHNKFGATGDFALAYVLAHEVGHHVQHQLGVLDQVFALKNKLSEVEFNQYMIRLELQADYYAGVYAHYAKKMGYLEPGDIEEAMNAAAGVGDDRIQEQAYGKSIPDTFTHGTSEQRMRWFKKGYESGTIEAGDTFSVKNL</sequence>
<organism evidence="6 7">
    <name type="scientific">Peptoniphilus indolicus</name>
    <dbReference type="NCBI Taxonomy" id="33030"/>
    <lineage>
        <taxon>Bacteria</taxon>
        <taxon>Bacillati</taxon>
        <taxon>Bacillota</taxon>
        <taxon>Tissierellia</taxon>
        <taxon>Tissierellales</taxon>
        <taxon>Peptoniphilaceae</taxon>
        <taxon>Peptoniphilus</taxon>
    </lineage>
</organism>
<name>A0A379DDN7_9FIRM</name>
<evidence type="ECO:0000313" key="7">
    <source>
        <dbReference type="Proteomes" id="UP000254777"/>
    </source>
</evidence>
<evidence type="ECO:0000313" key="6">
    <source>
        <dbReference type="EMBL" id="SUB75665.1"/>
    </source>
</evidence>
<keyword evidence="6" id="KW-0645">Protease</keyword>
<dbReference type="PANTHER" id="PTHR30168">
    <property type="entry name" value="PUTATIVE MEMBRANE PROTEIN YPFJ"/>
    <property type="match status" value="1"/>
</dbReference>
<evidence type="ECO:0000256" key="3">
    <source>
        <dbReference type="ARBA" id="ARBA00022989"/>
    </source>
</evidence>
<dbReference type="PANTHER" id="PTHR30168:SF0">
    <property type="entry name" value="INNER MEMBRANE PROTEIN"/>
    <property type="match status" value="1"/>
</dbReference>